<dbReference type="PRINTS" id="PR00081">
    <property type="entry name" value="GDHRDH"/>
</dbReference>
<dbReference type="InterPro" id="IPR002347">
    <property type="entry name" value="SDR_fam"/>
</dbReference>
<evidence type="ECO:0000256" key="3">
    <source>
        <dbReference type="ARBA" id="ARBA00022490"/>
    </source>
</evidence>
<dbReference type="Gene3D" id="3.40.50.720">
    <property type="entry name" value="NAD(P)-binding Rossmann-like Domain"/>
    <property type="match status" value="1"/>
</dbReference>
<evidence type="ECO:0000313" key="7">
    <source>
        <dbReference type="Proteomes" id="UP000589351"/>
    </source>
</evidence>
<dbReference type="Proteomes" id="UP000589351">
    <property type="component" value="Unassembled WGS sequence"/>
</dbReference>
<dbReference type="PANTHER" id="PTHR44085">
    <property type="entry name" value="SEPIAPTERIN REDUCTASE"/>
    <property type="match status" value="1"/>
</dbReference>
<protein>
    <submittedName>
        <fullName evidence="6">Benzil reductase ((S)-benzoin forming)</fullName>
    </submittedName>
</protein>
<evidence type="ECO:0000313" key="6">
    <source>
        <dbReference type="EMBL" id="CAD2071350.1"/>
    </source>
</evidence>
<keyword evidence="7" id="KW-1185">Reference proteome</keyword>
<keyword evidence="3" id="KW-0963">Cytoplasm</keyword>
<name>A0A6V7R1Y4_9STAP</name>
<reference evidence="6 7" key="1">
    <citation type="submission" date="2020-07" db="EMBL/GenBank/DDBJ databases">
        <authorList>
            <person name="Criscuolo A."/>
        </authorList>
    </citation>
    <scope>NUCLEOTIDE SEQUENCE [LARGE SCALE GENOMIC DNA]</scope>
    <source>
        <strain evidence="6">CIP111649</strain>
    </source>
</reference>
<dbReference type="RefSeq" id="WP_185124778.1">
    <property type="nucleotide sequence ID" value="NZ_CAJEWD010000003.1"/>
</dbReference>
<dbReference type="EMBL" id="CAJEWD010000003">
    <property type="protein sequence ID" value="CAD2071350.1"/>
    <property type="molecule type" value="Genomic_DNA"/>
</dbReference>
<dbReference type="InterPro" id="IPR036291">
    <property type="entry name" value="NAD(P)-bd_dom_sf"/>
</dbReference>
<keyword evidence="5" id="KW-0560">Oxidoreductase</keyword>
<dbReference type="PANTHER" id="PTHR44085:SF2">
    <property type="entry name" value="SEPIAPTERIN REDUCTASE"/>
    <property type="match status" value="1"/>
</dbReference>
<dbReference type="InterPro" id="IPR020904">
    <property type="entry name" value="Sc_DH/Rdtase_CS"/>
</dbReference>
<dbReference type="GO" id="GO:0004757">
    <property type="term" value="F:sepiapterin reductase (NADP+) activity"/>
    <property type="evidence" value="ECO:0007669"/>
    <property type="project" value="TreeGrafter"/>
</dbReference>
<dbReference type="SUPFAM" id="SSF51735">
    <property type="entry name" value="NAD(P)-binding Rossmann-fold domains"/>
    <property type="match status" value="1"/>
</dbReference>
<proteinExistence type="inferred from homology"/>
<keyword evidence="4" id="KW-0521">NADP</keyword>
<organism evidence="6 7">
    <name type="scientific">Jeotgalicoccus meleagridis</name>
    <dbReference type="NCBI Taxonomy" id="2759181"/>
    <lineage>
        <taxon>Bacteria</taxon>
        <taxon>Bacillati</taxon>
        <taxon>Bacillota</taxon>
        <taxon>Bacilli</taxon>
        <taxon>Bacillales</taxon>
        <taxon>Staphylococcaceae</taxon>
        <taxon>Jeotgalicoccus</taxon>
    </lineage>
</organism>
<evidence type="ECO:0000256" key="4">
    <source>
        <dbReference type="ARBA" id="ARBA00022857"/>
    </source>
</evidence>
<evidence type="ECO:0000256" key="2">
    <source>
        <dbReference type="ARBA" id="ARBA00006484"/>
    </source>
</evidence>
<dbReference type="GO" id="GO:0006729">
    <property type="term" value="P:tetrahydrobiopterin biosynthetic process"/>
    <property type="evidence" value="ECO:0007669"/>
    <property type="project" value="TreeGrafter"/>
</dbReference>
<accession>A0A6V7R1Y4</accession>
<dbReference type="PROSITE" id="PS00061">
    <property type="entry name" value="ADH_SHORT"/>
    <property type="match status" value="1"/>
</dbReference>
<comment type="subcellular location">
    <subcellularLocation>
        <location evidence="1">Cytoplasm</location>
    </subcellularLocation>
</comment>
<dbReference type="InterPro" id="IPR051721">
    <property type="entry name" value="Biopterin_syn/organic_redct"/>
</dbReference>
<evidence type="ECO:0000256" key="5">
    <source>
        <dbReference type="ARBA" id="ARBA00023002"/>
    </source>
</evidence>
<sequence>MKYVFLTGTNRGLGQAVSQALTDSQIISITRSPVEETGNIYKSFQVSFTDTEELEDKLSDIYTSINPEEGDEIYLLNIAGSVNPVKSLANLGGQEMLDNYKINTLAPTLLIKGFVKHFQDFQGEKRIVTVSSGAAVNGIEGWGAYCSSKAAIDMVHDVLSKENKHQANNVKSAIFYPGVIDTGMQETIRSSDIEEFPNLDRFKEYKENDVLRDAKEVANALIKVVTLDDFGSDESYNVKDYI</sequence>
<evidence type="ECO:0000256" key="1">
    <source>
        <dbReference type="ARBA" id="ARBA00004496"/>
    </source>
</evidence>
<gene>
    <name evidence="6" type="primary">yueD</name>
    <name evidence="6" type="ORF">JEODO184_00212</name>
</gene>
<dbReference type="GO" id="GO:0005737">
    <property type="term" value="C:cytoplasm"/>
    <property type="evidence" value="ECO:0007669"/>
    <property type="project" value="UniProtKB-SubCell"/>
</dbReference>
<comment type="similarity">
    <text evidence="2">Belongs to the short-chain dehydrogenases/reductases (SDR) family.</text>
</comment>
<dbReference type="AlphaFoldDB" id="A0A6V7R1Y4"/>
<dbReference type="Pfam" id="PF00106">
    <property type="entry name" value="adh_short"/>
    <property type="match status" value="1"/>
</dbReference>
<comment type="caution">
    <text evidence="6">The sequence shown here is derived from an EMBL/GenBank/DDBJ whole genome shotgun (WGS) entry which is preliminary data.</text>
</comment>